<dbReference type="PROSITE" id="PS50137">
    <property type="entry name" value="DS_RBD"/>
    <property type="match status" value="1"/>
</dbReference>
<keyword evidence="1" id="KW-0694">RNA-binding</keyword>
<dbReference type="GO" id="GO:0003723">
    <property type="term" value="F:RNA binding"/>
    <property type="evidence" value="ECO:0007669"/>
    <property type="project" value="UniProtKB-UniRule"/>
</dbReference>
<dbReference type="OrthoDB" id="2393491at2759"/>
<evidence type="ECO:0000313" key="5">
    <source>
        <dbReference type="Proteomes" id="UP000789706"/>
    </source>
</evidence>
<sequence>MPKMKTELPSKMLNSRENNNLAGNPVSLNGLRNPQRSRNITAPTVDVLLEVSNPISLLNELQQRFKTFKPPLYAFSTDQYGGFICELEVFGKIYKNSKSRPRKQEAKEDAALLAISEIVKQNIPEITESLNKDLIEMYDPGMRNELTFIPKSQTWFQKQLKDWPGKKPRVILLEFCQMHHLPTPMYVERNDIIGFLFDCRVGERIFNSDNKNFCKQADAKDYIAAKTFSILYEEFCELERRIEANSRQIETNLH</sequence>
<dbReference type="InterPro" id="IPR014720">
    <property type="entry name" value="dsRBD_dom"/>
</dbReference>
<evidence type="ECO:0000259" key="3">
    <source>
        <dbReference type="PROSITE" id="PS50137"/>
    </source>
</evidence>
<keyword evidence="5" id="KW-1185">Reference proteome</keyword>
<reference evidence="4" key="1">
    <citation type="submission" date="2021-06" db="EMBL/GenBank/DDBJ databases">
        <authorList>
            <person name="Kallberg Y."/>
            <person name="Tangrot J."/>
            <person name="Rosling A."/>
        </authorList>
    </citation>
    <scope>NUCLEOTIDE SEQUENCE</scope>
    <source>
        <strain evidence="4">AZ414A</strain>
    </source>
</reference>
<evidence type="ECO:0000313" key="4">
    <source>
        <dbReference type="EMBL" id="CAG8460971.1"/>
    </source>
</evidence>
<feature type="domain" description="DRBM" evidence="3">
    <location>
        <begin position="53"/>
        <end position="120"/>
    </location>
</feature>
<evidence type="ECO:0000256" key="2">
    <source>
        <dbReference type="SAM" id="MobiDB-lite"/>
    </source>
</evidence>
<feature type="region of interest" description="Disordered" evidence="2">
    <location>
        <begin position="15"/>
        <end position="37"/>
    </location>
</feature>
<dbReference type="AlphaFoldDB" id="A0A9N8VSL3"/>
<organism evidence="4 5">
    <name type="scientific">Diversispora eburnea</name>
    <dbReference type="NCBI Taxonomy" id="1213867"/>
    <lineage>
        <taxon>Eukaryota</taxon>
        <taxon>Fungi</taxon>
        <taxon>Fungi incertae sedis</taxon>
        <taxon>Mucoromycota</taxon>
        <taxon>Glomeromycotina</taxon>
        <taxon>Glomeromycetes</taxon>
        <taxon>Diversisporales</taxon>
        <taxon>Diversisporaceae</taxon>
        <taxon>Diversispora</taxon>
    </lineage>
</organism>
<gene>
    <name evidence="4" type="ORF">DEBURN_LOCUS2676</name>
</gene>
<name>A0A9N8VSL3_9GLOM</name>
<dbReference type="Gene3D" id="3.30.160.20">
    <property type="match status" value="1"/>
</dbReference>
<dbReference type="EMBL" id="CAJVPK010000151">
    <property type="protein sequence ID" value="CAG8460971.1"/>
    <property type="molecule type" value="Genomic_DNA"/>
</dbReference>
<proteinExistence type="predicted"/>
<protein>
    <submittedName>
        <fullName evidence="4">6427_t:CDS:1</fullName>
    </submittedName>
</protein>
<dbReference type="Pfam" id="PF00035">
    <property type="entry name" value="dsrm"/>
    <property type="match status" value="1"/>
</dbReference>
<dbReference type="SUPFAM" id="SSF54768">
    <property type="entry name" value="dsRNA-binding domain-like"/>
    <property type="match status" value="2"/>
</dbReference>
<accession>A0A9N8VSL3</accession>
<dbReference type="Proteomes" id="UP000789706">
    <property type="component" value="Unassembled WGS sequence"/>
</dbReference>
<comment type="caution">
    <text evidence="4">The sequence shown here is derived from an EMBL/GenBank/DDBJ whole genome shotgun (WGS) entry which is preliminary data.</text>
</comment>
<evidence type="ECO:0000256" key="1">
    <source>
        <dbReference type="PROSITE-ProRule" id="PRU00266"/>
    </source>
</evidence>